<evidence type="ECO:0000313" key="4">
    <source>
        <dbReference type="Proteomes" id="UP000789405"/>
    </source>
</evidence>
<dbReference type="PANTHER" id="PTHR10582">
    <property type="entry name" value="TRANSIENT RECEPTOR POTENTIAL ION CHANNEL PROTEIN"/>
    <property type="match status" value="1"/>
</dbReference>
<keyword evidence="2" id="KW-1133">Transmembrane helix</keyword>
<dbReference type="PANTHER" id="PTHR10582:SF2">
    <property type="entry name" value="INACTIVE"/>
    <property type="match status" value="1"/>
</dbReference>
<protein>
    <submittedName>
        <fullName evidence="3">11792_t:CDS:1</fullName>
    </submittedName>
</protein>
<feature type="transmembrane region" description="Helical" evidence="2">
    <location>
        <begin position="287"/>
        <end position="311"/>
    </location>
</feature>
<feature type="transmembrane region" description="Helical" evidence="2">
    <location>
        <begin position="210"/>
        <end position="233"/>
    </location>
</feature>
<keyword evidence="2" id="KW-0472">Membrane</keyword>
<name>A0A9N9EG02_9GLOM</name>
<feature type="transmembrane region" description="Helical" evidence="2">
    <location>
        <begin position="176"/>
        <end position="198"/>
    </location>
</feature>
<dbReference type="GO" id="GO:0005886">
    <property type="term" value="C:plasma membrane"/>
    <property type="evidence" value="ECO:0007669"/>
    <property type="project" value="TreeGrafter"/>
</dbReference>
<proteinExistence type="predicted"/>
<dbReference type="InterPro" id="IPR024862">
    <property type="entry name" value="TRPV"/>
</dbReference>
<feature type="transmembrane region" description="Helical" evidence="2">
    <location>
        <begin position="254"/>
        <end position="275"/>
    </location>
</feature>
<dbReference type="AlphaFoldDB" id="A0A9N9EG02"/>
<evidence type="ECO:0000256" key="1">
    <source>
        <dbReference type="ARBA" id="ARBA00022737"/>
    </source>
</evidence>
<keyword evidence="2" id="KW-0812">Transmembrane</keyword>
<dbReference type="EMBL" id="CAJVPY010007129">
    <property type="protein sequence ID" value="CAG8675664.1"/>
    <property type="molecule type" value="Genomic_DNA"/>
</dbReference>
<dbReference type="GO" id="GO:0005216">
    <property type="term" value="F:monoatomic ion channel activity"/>
    <property type="evidence" value="ECO:0007669"/>
    <property type="project" value="InterPro"/>
</dbReference>
<evidence type="ECO:0000313" key="3">
    <source>
        <dbReference type="EMBL" id="CAG8675664.1"/>
    </source>
</evidence>
<keyword evidence="1" id="KW-0677">Repeat</keyword>
<organism evidence="3 4">
    <name type="scientific">Dentiscutata erythropus</name>
    <dbReference type="NCBI Taxonomy" id="1348616"/>
    <lineage>
        <taxon>Eukaryota</taxon>
        <taxon>Fungi</taxon>
        <taxon>Fungi incertae sedis</taxon>
        <taxon>Mucoromycota</taxon>
        <taxon>Glomeromycotina</taxon>
        <taxon>Glomeromycetes</taxon>
        <taxon>Diversisporales</taxon>
        <taxon>Gigasporaceae</taxon>
        <taxon>Dentiscutata</taxon>
    </lineage>
</organism>
<feature type="transmembrane region" description="Helical" evidence="2">
    <location>
        <begin position="323"/>
        <end position="343"/>
    </location>
</feature>
<sequence>MEEIIDETNMQNSTIEINDALEKLTNAIKSHDTCSVQEAVNNCLRSERSEDMSALVDKLPQLAIQYPEILEELLEKFSYKKLPENWKIKWKGCFINTSSKKVNKHEITNSPNYYIYLPHLFAHPKRGNSLEDLLKFIFIRKFSPFEELAYLRSIETFRSPIFESIVMYMYHNTDLLIFYLIKFIYYFIHFILFVSVIINTSSATAGNKNLIISSLFFGLIMLLIWFTECAAYFRILYYMNIKNINSYRSYIFKGWDVIVGLAASVLPVVTLSLELHNNYAPPELRSLSIFFMWIFIILQFRFFENVGIFIAVFEEIIWEIKWFLLYLIFIIFAFSHSLMVLLLETKSDDINDTNTFATFDQSLKNIWLILLGNYDSLDPWTNNRLLDIFTIIFSFSTVIVILNSLIVVLMNNAHEKIFANARAVWVAQLAEVIVDIEYSKIFAEETIEYIYNFLGKSNHVEAGENASSSARYMDKVCYIIYSKRKNYDTSPTLANLKDEIKELKELISNEFGKYNLNENKAQREL</sequence>
<evidence type="ECO:0000256" key="2">
    <source>
        <dbReference type="SAM" id="Phobius"/>
    </source>
</evidence>
<comment type="caution">
    <text evidence="3">The sequence shown here is derived from an EMBL/GenBank/DDBJ whole genome shotgun (WGS) entry which is preliminary data.</text>
</comment>
<keyword evidence="4" id="KW-1185">Reference proteome</keyword>
<dbReference type="OrthoDB" id="310870at2759"/>
<dbReference type="Proteomes" id="UP000789405">
    <property type="component" value="Unassembled WGS sequence"/>
</dbReference>
<feature type="transmembrane region" description="Helical" evidence="2">
    <location>
        <begin position="388"/>
        <end position="410"/>
    </location>
</feature>
<dbReference type="GO" id="GO:0098703">
    <property type="term" value="P:calcium ion import across plasma membrane"/>
    <property type="evidence" value="ECO:0007669"/>
    <property type="project" value="TreeGrafter"/>
</dbReference>
<reference evidence="3" key="1">
    <citation type="submission" date="2021-06" db="EMBL/GenBank/DDBJ databases">
        <authorList>
            <person name="Kallberg Y."/>
            <person name="Tangrot J."/>
            <person name="Rosling A."/>
        </authorList>
    </citation>
    <scope>NUCLEOTIDE SEQUENCE</scope>
    <source>
        <strain evidence="3">MA453B</strain>
    </source>
</reference>
<accession>A0A9N9EG02</accession>
<gene>
    <name evidence="3" type="ORF">DERYTH_LOCUS11496</name>
</gene>